<evidence type="ECO:0000313" key="10">
    <source>
        <dbReference type="Proteomes" id="UP000245591"/>
    </source>
</evidence>
<dbReference type="InterPro" id="IPR011659">
    <property type="entry name" value="WD40"/>
</dbReference>
<dbReference type="PANTHER" id="PTHR42776">
    <property type="entry name" value="SERINE PEPTIDASE S9 FAMILY MEMBER"/>
    <property type="match status" value="1"/>
</dbReference>
<feature type="domain" description="Peptidase S9 prolyl oligopeptidase catalytic" evidence="8">
    <location>
        <begin position="490"/>
        <end position="697"/>
    </location>
</feature>
<reference evidence="9 10" key="1">
    <citation type="journal article" date="2018" name="MBio">
        <title>Comparative Genomics Reveals the Core Gene Toolbox for the Fungus-Insect Symbiosis.</title>
        <authorList>
            <person name="Wang Y."/>
            <person name="Stata M."/>
            <person name="Wang W."/>
            <person name="Stajich J.E."/>
            <person name="White M.M."/>
            <person name="Moncalvo J.M."/>
        </authorList>
    </citation>
    <scope>NUCLEOTIDE SEQUENCE [LARGE SCALE GENOMIC DNA]</scope>
    <source>
        <strain evidence="9 10">AUS-126-30</strain>
    </source>
</reference>
<evidence type="ECO:0000313" key="9">
    <source>
        <dbReference type="EMBL" id="PWA02404.1"/>
    </source>
</evidence>
<keyword evidence="3 7" id="KW-0732">Signal</keyword>
<keyword evidence="10" id="KW-1185">Reference proteome</keyword>
<dbReference type="SUPFAM" id="SSF53474">
    <property type="entry name" value="alpha/beta-Hydrolases"/>
    <property type="match status" value="1"/>
</dbReference>
<feature type="signal peptide" evidence="7">
    <location>
        <begin position="1"/>
        <end position="18"/>
    </location>
</feature>
<dbReference type="InterPro" id="IPR011042">
    <property type="entry name" value="6-blade_b-propeller_TolB-like"/>
</dbReference>
<keyword evidence="5" id="KW-0720">Serine protease</keyword>
<gene>
    <name evidence="9" type="ORF">BB558_001455</name>
</gene>
<dbReference type="InterPro" id="IPR001375">
    <property type="entry name" value="Peptidase_S9_cat"/>
</dbReference>
<dbReference type="PANTHER" id="PTHR42776:SF13">
    <property type="entry name" value="DIPEPTIDYL-PEPTIDASE 5"/>
    <property type="match status" value="1"/>
</dbReference>
<protein>
    <recommendedName>
        <fullName evidence="6">Dipeptidyl-peptidase V</fullName>
    </recommendedName>
</protein>
<dbReference type="GO" id="GO:0006508">
    <property type="term" value="P:proteolysis"/>
    <property type="evidence" value="ECO:0007669"/>
    <property type="project" value="UniProtKB-KW"/>
</dbReference>
<comment type="similarity">
    <text evidence="1">Belongs to the peptidase S9C family.</text>
</comment>
<organism evidence="9 10">
    <name type="scientific">Smittium angustum</name>
    <dbReference type="NCBI Taxonomy" id="133377"/>
    <lineage>
        <taxon>Eukaryota</taxon>
        <taxon>Fungi</taxon>
        <taxon>Fungi incertae sedis</taxon>
        <taxon>Zoopagomycota</taxon>
        <taxon>Kickxellomycotina</taxon>
        <taxon>Harpellomycetes</taxon>
        <taxon>Harpellales</taxon>
        <taxon>Legeriomycetaceae</taxon>
        <taxon>Smittium</taxon>
    </lineage>
</organism>
<dbReference type="Gene3D" id="2.120.10.30">
    <property type="entry name" value="TolB, C-terminal domain"/>
    <property type="match status" value="1"/>
</dbReference>
<dbReference type="Pfam" id="PF00326">
    <property type="entry name" value="Peptidase_S9"/>
    <property type="match status" value="1"/>
</dbReference>
<dbReference type="Gene3D" id="3.40.50.1820">
    <property type="entry name" value="alpha/beta hydrolase"/>
    <property type="match status" value="1"/>
</dbReference>
<evidence type="ECO:0000256" key="7">
    <source>
        <dbReference type="SAM" id="SignalP"/>
    </source>
</evidence>
<evidence type="ECO:0000256" key="4">
    <source>
        <dbReference type="ARBA" id="ARBA00022801"/>
    </source>
</evidence>
<evidence type="ECO:0000256" key="2">
    <source>
        <dbReference type="ARBA" id="ARBA00022670"/>
    </source>
</evidence>
<evidence type="ECO:0000259" key="8">
    <source>
        <dbReference type="Pfam" id="PF00326"/>
    </source>
</evidence>
<evidence type="ECO:0000256" key="6">
    <source>
        <dbReference type="ARBA" id="ARBA00032829"/>
    </source>
</evidence>
<dbReference type="SUPFAM" id="SSF82171">
    <property type="entry name" value="DPP6 N-terminal domain-like"/>
    <property type="match status" value="1"/>
</dbReference>
<accession>A0A2U1JBK9</accession>
<comment type="caution">
    <text evidence="9">The sequence shown here is derived from an EMBL/GenBank/DDBJ whole genome shotgun (WGS) entry which is preliminary data.</text>
</comment>
<evidence type="ECO:0000256" key="3">
    <source>
        <dbReference type="ARBA" id="ARBA00022729"/>
    </source>
</evidence>
<dbReference type="GO" id="GO:0004252">
    <property type="term" value="F:serine-type endopeptidase activity"/>
    <property type="evidence" value="ECO:0007669"/>
    <property type="project" value="TreeGrafter"/>
</dbReference>
<dbReference type="Proteomes" id="UP000245591">
    <property type="component" value="Unassembled WGS sequence"/>
</dbReference>
<keyword evidence="4" id="KW-0378">Hydrolase</keyword>
<feature type="chain" id="PRO_5015655476" description="Dipeptidyl-peptidase V" evidence="7">
    <location>
        <begin position="19"/>
        <end position="700"/>
    </location>
</feature>
<name>A0A2U1JBK9_SMIAN</name>
<dbReference type="InterPro" id="IPR029058">
    <property type="entry name" value="AB_hydrolase_fold"/>
</dbReference>
<dbReference type="AlphaFoldDB" id="A0A2U1JBK9"/>
<dbReference type="FunFam" id="3.40.50.1820:FF:000028">
    <property type="entry name" value="S9 family peptidase"/>
    <property type="match status" value="1"/>
</dbReference>
<keyword evidence="2" id="KW-0645">Protease</keyword>
<dbReference type="Pfam" id="PF07676">
    <property type="entry name" value="PD40"/>
    <property type="match status" value="1"/>
</dbReference>
<evidence type="ECO:0000256" key="1">
    <source>
        <dbReference type="ARBA" id="ARBA00010040"/>
    </source>
</evidence>
<evidence type="ECO:0000256" key="5">
    <source>
        <dbReference type="ARBA" id="ARBA00022825"/>
    </source>
</evidence>
<sequence>MKFKGIFYLISLASFSLADFKAPNPSDFPDWSTLQRFTVKQQLQTTNFFDISVSPNKSKLIYNRVKLNDTGINSSINIVALDRGFDHTGDLVSEIGFDFSSPIWITDDLVGVLAADTPSTQNLYTTSITTGVVKQVTNFMYPVKSVVYSPAAKKLGFIASTIQGHAPGEDIGKDGSKDIPSHDGMSYNKLFVRRGKTWLTDYRDQIFTVDADIMNGDLKVTGTPVNIMEKYTGGWERGPYSYNFSPDGKTIVFDSQVQNRKEVWKAKGGIFYVPSDGSTEPVLISSNYNGTGSFPVYSPDGKYIAWLQMMTELHDADQNRIILYDIKNKTKRIIAENWDQSPDSIKFTDDSSKLLLIVPCEINRALFSLNISDEKLTRITGDGAVESVFDLNSDSLLIMKSTLKYPPTPFIISKDGDKISKKLTIENTEYLAKYWISHADTFWFDGALNEKVQGIILYPYGFDPKKKYPVALIIHGGPHPSIRNEWNSPYNLNSFTNQGYVTVVINFHGSDGYGQAFSDSMIKNWGTYPYEDIMKGLDYVLNNTNYTDKNNVVAIGSSYGGYMTNWINGHTDRFKALITHVGIFDLVSLSYSSDDVIYVLQYEVGNPRDPADRASLDANNPETFVKNWKTPTLILDGELDYRVPVTQGISAFTALQRLGIDSRLVVFKNEGHFNEKPENILQMYEEVFDWFSKYTNQTTI</sequence>
<proteinExistence type="inferred from homology"/>
<dbReference type="EMBL" id="MBFU01000079">
    <property type="protein sequence ID" value="PWA02404.1"/>
    <property type="molecule type" value="Genomic_DNA"/>
</dbReference>